<dbReference type="Pfam" id="PF00876">
    <property type="entry name" value="Innexin"/>
    <property type="match status" value="1"/>
</dbReference>
<evidence type="ECO:0000256" key="7">
    <source>
        <dbReference type="ARBA" id="ARBA00023136"/>
    </source>
</evidence>
<name>A0A815SWD9_9BILA</name>
<evidence type="ECO:0000313" key="11">
    <source>
        <dbReference type="Proteomes" id="UP000663891"/>
    </source>
</evidence>
<dbReference type="GO" id="GO:0005921">
    <property type="term" value="C:gap junction"/>
    <property type="evidence" value="ECO:0007669"/>
    <property type="project" value="UniProtKB-UniRule"/>
</dbReference>
<sequence>MKVEIETAFIYKSLCQVDADVIDRLNSRYTTFALIGCFLIIAAKIYVGNPINCWTPTQFQSIHSTYVNSICWLKGTYYLPTEEIKIPDRSVPRMYLVSYYQWTTLALVLMALLFTLPGQTWQTFSYQSGVNLKNLIKMIKENRHDKEKLDHVIRLVKAQLDITSNMRRRTLTRRKFWVRNTASRLTPLLFMIKLFYVTNTCGQLLFLISFLSLRYTDIVGNIIDRLFRDRMHAYESVRFPRVVMCDFMIRELGSNQHWYAVQCNLPINIFNEVIFSGLAVWLMILSLDGLVILRIIGQNIDELCMIQTMGYLCTHYEGDLGDDDDDQAKTHIV</sequence>
<dbReference type="EMBL" id="CAJNON010001986">
    <property type="protein sequence ID" value="CAF1495336.1"/>
    <property type="molecule type" value="Genomic_DNA"/>
</dbReference>
<evidence type="ECO:0000313" key="10">
    <source>
        <dbReference type="EMBL" id="CAF1495336.1"/>
    </source>
</evidence>
<evidence type="ECO:0000256" key="6">
    <source>
        <dbReference type="ARBA" id="ARBA00023065"/>
    </source>
</evidence>
<dbReference type="PROSITE" id="PS51013">
    <property type="entry name" value="PANNEXIN"/>
    <property type="match status" value="1"/>
</dbReference>
<keyword evidence="8 9" id="KW-0407">Ion channel</keyword>
<feature type="transmembrane region" description="Helical" evidence="9">
    <location>
        <begin position="273"/>
        <end position="296"/>
    </location>
</feature>
<keyword evidence="3" id="KW-1003">Cell membrane</keyword>
<organism evidence="10 11">
    <name type="scientific">Adineta steineri</name>
    <dbReference type="NCBI Taxonomy" id="433720"/>
    <lineage>
        <taxon>Eukaryota</taxon>
        <taxon>Metazoa</taxon>
        <taxon>Spiralia</taxon>
        <taxon>Gnathifera</taxon>
        <taxon>Rotifera</taxon>
        <taxon>Eurotatoria</taxon>
        <taxon>Bdelloidea</taxon>
        <taxon>Adinetida</taxon>
        <taxon>Adinetidae</taxon>
        <taxon>Adineta</taxon>
    </lineage>
</organism>
<proteinExistence type="inferred from homology"/>
<comment type="caution">
    <text evidence="10">The sequence shown here is derived from an EMBL/GenBank/DDBJ whole genome shotgun (WGS) entry which is preliminary data.</text>
</comment>
<accession>A0A815SWD9</accession>
<evidence type="ECO:0000256" key="4">
    <source>
        <dbReference type="ARBA" id="ARBA00022692"/>
    </source>
</evidence>
<dbReference type="PRINTS" id="PR01262">
    <property type="entry name" value="INNEXIN"/>
</dbReference>
<evidence type="ECO:0000256" key="5">
    <source>
        <dbReference type="ARBA" id="ARBA00022989"/>
    </source>
</evidence>
<dbReference type="GO" id="GO:0005886">
    <property type="term" value="C:plasma membrane"/>
    <property type="evidence" value="ECO:0007669"/>
    <property type="project" value="UniProtKB-SubCell"/>
</dbReference>
<keyword evidence="4 9" id="KW-0812">Transmembrane</keyword>
<keyword evidence="7 9" id="KW-0472">Membrane</keyword>
<evidence type="ECO:0000256" key="8">
    <source>
        <dbReference type="ARBA" id="ARBA00023303"/>
    </source>
</evidence>
<dbReference type="InterPro" id="IPR000990">
    <property type="entry name" value="Innexin"/>
</dbReference>
<dbReference type="GO" id="GO:0034220">
    <property type="term" value="P:monoatomic ion transmembrane transport"/>
    <property type="evidence" value="ECO:0007669"/>
    <property type="project" value="UniProtKB-KW"/>
</dbReference>
<dbReference type="PANTHER" id="PTHR11893:SF36">
    <property type="entry name" value="INNEXIN-5"/>
    <property type="match status" value="1"/>
</dbReference>
<dbReference type="Proteomes" id="UP000663891">
    <property type="component" value="Unassembled WGS sequence"/>
</dbReference>
<comment type="similarity">
    <text evidence="9">Belongs to the pannexin family.</text>
</comment>
<keyword evidence="2 9" id="KW-0813">Transport</keyword>
<evidence type="ECO:0000256" key="1">
    <source>
        <dbReference type="ARBA" id="ARBA00004651"/>
    </source>
</evidence>
<reference evidence="10" key="1">
    <citation type="submission" date="2021-02" db="EMBL/GenBank/DDBJ databases">
        <authorList>
            <person name="Nowell W R."/>
        </authorList>
    </citation>
    <scope>NUCLEOTIDE SEQUENCE</scope>
</reference>
<comment type="function">
    <text evidence="9">Structural component of the gap junctions.</text>
</comment>
<feature type="transmembrane region" description="Helical" evidence="9">
    <location>
        <begin position="29"/>
        <end position="47"/>
    </location>
</feature>
<gene>
    <name evidence="9" type="primary">inx</name>
    <name evidence="10" type="ORF">VCS650_LOCUS41937</name>
</gene>
<dbReference type="AlphaFoldDB" id="A0A815SWD9"/>
<comment type="caution">
    <text evidence="9">Lacks conserved residue(s) required for the propagation of feature annotation.</text>
</comment>
<dbReference type="PANTHER" id="PTHR11893">
    <property type="entry name" value="INNEXIN"/>
    <property type="match status" value="1"/>
</dbReference>
<comment type="subcellular location">
    <subcellularLocation>
        <location evidence="1 9">Cell membrane</location>
        <topology evidence="1 9">Multi-pass membrane protein</topology>
    </subcellularLocation>
</comment>
<evidence type="ECO:0000256" key="9">
    <source>
        <dbReference type="RuleBase" id="RU010713"/>
    </source>
</evidence>
<evidence type="ECO:0000256" key="3">
    <source>
        <dbReference type="ARBA" id="ARBA00022475"/>
    </source>
</evidence>
<dbReference type="OrthoDB" id="5867527at2759"/>
<evidence type="ECO:0000256" key="2">
    <source>
        <dbReference type="ARBA" id="ARBA00022448"/>
    </source>
</evidence>
<protein>
    <recommendedName>
        <fullName evidence="9">Innexin</fullName>
    </recommendedName>
</protein>
<feature type="transmembrane region" description="Helical" evidence="9">
    <location>
        <begin position="99"/>
        <end position="116"/>
    </location>
</feature>
<keyword evidence="6 9" id="KW-0406">Ion transport</keyword>
<keyword evidence="5 9" id="KW-1133">Transmembrane helix</keyword>